<keyword evidence="5" id="KW-0325">Glycoprotein</keyword>
<sequence>MMRLLSAILLGLAASLAAAIGCSPTSSFGGQREDRAGWVYVRLEGSPHDIGFQHGSAIAPEIDSMNKMIRVYLKESTGKDWAFYREASLKLFLPKLDRETRDELQGLSDGLKSKGYSYDLGDMIAHNAWIELAWYYVPVVQAREKKTAVVSRAPAYCSAFVATGSQTADGQVVMGHNAWIDYVIGEHWNVILDIHPRHGNRILMDAMPGFIHSGDDFAVNSAGILVTETTIAAARGFDENGLPEFMRARKAVQYSNSLDDFARIMTSGNNGGYANTWLAADTKTGEIGKLEMGLKNVIFRRSTDGAYYGSNYPEDPKLIAEDCDGDPTKGSNCCTDRKVRWAKLMEQTKGKVDAELGKTLLADHHDEVRGIDGACGSTICGHLEVETRPGFLQPAWPYAGAAPAGAAQAKVVTTALARNMSFWARMGHPCGEPFYAAPFLKTHPEFGWQKPFLGDLPGQPWTLFAAR</sequence>
<keyword evidence="2" id="KW-0378">Hydrolase</keyword>
<dbReference type="NCBIfam" id="NF040521">
    <property type="entry name" value="C45_proenzyme"/>
    <property type="match status" value="1"/>
</dbReference>
<dbReference type="GO" id="GO:0004620">
    <property type="term" value="F:phospholipase activity"/>
    <property type="evidence" value="ECO:0007669"/>
    <property type="project" value="InterPro"/>
</dbReference>
<feature type="signal peptide" evidence="6">
    <location>
        <begin position="1"/>
        <end position="19"/>
    </location>
</feature>
<protein>
    <submittedName>
        <fullName evidence="7">Peptidase C45</fullName>
    </submittedName>
</protein>
<evidence type="ECO:0000256" key="6">
    <source>
        <dbReference type="SAM" id="SignalP"/>
    </source>
</evidence>
<gene>
    <name evidence="7" type="ORF">HYR64_02040</name>
</gene>
<feature type="chain" id="PRO_5037066109" evidence="6">
    <location>
        <begin position="20"/>
        <end position="467"/>
    </location>
</feature>
<evidence type="ECO:0000256" key="3">
    <source>
        <dbReference type="ARBA" id="ARBA00022963"/>
    </source>
</evidence>
<evidence type="ECO:0000313" key="7">
    <source>
        <dbReference type="EMBL" id="MBI1755870.1"/>
    </source>
</evidence>
<name>A0A931LQZ6_FIMGI</name>
<dbReference type="InterPro" id="IPR047794">
    <property type="entry name" value="C45_proenzyme-like"/>
</dbReference>
<dbReference type="Proteomes" id="UP000727962">
    <property type="component" value="Unassembled WGS sequence"/>
</dbReference>
<dbReference type="PANTHER" id="PTHR12370:SF3">
    <property type="entry name" value="PHOSPHOLIPASE B-LIKE 2-RELATED"/>
    <property type="match status" value="1"/>
</dbReference>
<dbReference type="Gene3D" id="3.60.60.30">
    <property type="match status" value="1"/>
</dbReference>
<comment type="caution">
    <text evidence="7">The sequence shown here is derived from an EMBL/GenBank/DDBJ whole genome shotgun (WGS) entry which is preliminary data.</text>
</comment>
<dbReference type="GO" id="GO:0005576">
    <property type="term" value="C:extracellular region"/>
    <property type="evidence" value="ECO:0007669"/>
    <property type="project" value="TreeGrafter"/>
</dbReference>
<dbReference type="EMBL" id="JACOSL010000014">
    <property type="protein sequence ID" value="MBI1755870.1"/>
    <property type="molecule type" value="Genomic_DNA"/>
</dbReference>
<evidence type="ECO:0000256" key="1">
    <source>
        <dbReference type="ARBA" id="ARBA00022729"/>
    </source>
</evidence>
<organism evidence="7 8">
    <name type="scientific">Fimbriimonas ginsengisoli</name>
    <dbReference type="NCBI Taxonomy" id="1005039"/>
    <lineage>
        <taxon>Bacteria</taxon>
        <taxon>Bacillati</taxon>
        <taxon>Armatimonadota</taxon>
        <taxon>Fimbriimonadia</taxon>
        <taxon>Fimbriimonadales</taxon>
        <taxon>Fimbriimonadaceae</taxon>
        <taxon>Fimbriimonas</taxon>
    </lineage>
</organism>
<keyword evidence="4" id="KW-0443">Lipid metabolism</keyword>
<reference evidence="7" key="1">
    <citation type="submission" date="2020-07" db="EMBL/GenBank/DDBJ databases">
        <title>Huge and variable diversity of episymbiotic CPR bacteria and DPANN archaea in groundwater ecosystems.</title>
        <authorList>
            <person name="He C.Y."/>
            <person name="Keren R."/>
            <person name="Whittaker M."/>
            <person name="Farag I.F."/>
            <person name="Doudna J."/>
            <person name="Cate J.H.D."/>
            <person name="Banfield J.F."/>
        </authorList>
    </citation>
    <scope>NUCLEOTIDE SEQUENCE</scope>
    <source>
        <strain evidence="7">NC_groundwater_17_Pr7_B-0.1um_64_12</strain>
    </source>
</reference>
<dbReference type="AlphaFoldDB" id="A0A931LQZ6"/>
<keyword evidence="3" id="KW-0442">Lipid degradation</keyword>
<accession>A0A931LQZ6</accession>
<keyword evidence="1 6" id="KW-0732">Signal</keyword>
<dbReference type="Pfam" id="PF04916">
    <property type="entry name" value="Phospholip_B"/>
    <property type="match status" value="1"/>
</dbReference>
<evidence type="ECO:0000256" key="2">
    <source>
        <dbReference type="ARBA" id="ARBA00022801"/>
    </source>
</evidence>
<dbReference type="PROSITE" id="PS51257">
    <property type="entry name" value="PROKAR_LIPOPROTEIN"/>
    <property type="match status" value="1"/>
</dbReference>
<proteinExistence type="predicted"/>
<evidence type="ECO:0000256" key="4">
    <source>
        <dbReference type="ARBA" id="ARBA00023098"/>
    </source>
</evidence>
<dbReference type="InterPro" id="IPR007000">
    <property type="entry name" value="PLipase_B-like"/>
</dbReference>
<dbReference type="PANTHER" id="PTHR12370">
    <property type="entry name" value="PHOSPHOLIPASE B-RELATED"/>
    <property type="match status" value="1"/>
</dbReference>
<dbReference type="GO" id="GO:0009395">
    <property type="term" value="P:phospholipid catabolic process"/>
    <property type="evidence" value="ECO:0007669"/>
    <property type="project" value="TreeGrafter"/>
</dbReference>
<evidence type="ECO:0000313" key="8">
    <source>
        <dbReference type="Proteomes" id="UP000727962"/>
    </source>
</evidence>
<evidence type="ECO:0000256" key="5">
    <source>
        <dbReference type="ARBA" id="ARBA00023180"/>
    </source>
</evidence>